<evidence type="ECO:0000313" key="9">
    <source>
        <dbReference type="EMBL" id="QEA05914.1"/>
    </source>
</evidence>
<organism evidence="9">
    <name type="scientific">uncultured organism</name>
    <dbReference type="NCBI Taxonomy" id="155900"/>
    <lineage>
        <taxon>unclassified sequences</taxon>
        <taxon>environmental samples</taxon>
    </lineage>
</organism>
<dbReference type="FunFam" id="3.40.50.150:FF:000035">
    <property type="entry name" value="tRNA (guanine-N(7)-)-methyltransferase"/>
    <property type="match status" value="1"/>
</dbReference>
<evidence type="ECO:0000256" key="3">
    <source>
        <dbReference type="ARBA" id="ARBA00011977"/>
    </source>
</evidence>
<dbReference type="InterPro" id="IPR055361">
    <property type="entry name" value="tRNA_methyltr_TrmB_bact"/>
</dbReference>
<dbReference type="GO" id="GO:0008176">
    <property type="term" value="F:tRNA (guanine(46)-N7)-methyltransferase activity"/>
    <property type="evidence" value="ECO:0007669"/>
    <property type="project" value="UniProtKB-EC"/>
</dbReference>
<protein>
    <recommendedName>
        <fullName evidence="3">tRNA (guanine(46)-N(7))-methyltransferase</fullName>
        <ecNumber evidence="3">2.1.1.33</ecNumber>
    </recommendedName>
</protein>
<dbReference type="EMBL" id="MN079116">
    <property type="protein sequence ID" value="QEA05914.1"/>
    <property type="molecule type" value="Genomic_DNA"/>
</dbReference>
<dbReference type="PROSITE" id="PS51625">
    <property type="entry name" value="SAM_MT_TRMB"/>
    <property type="match status" value="1"/>
</dbReference>
<evidence type="ECO:0000256" key="6">
    <source>
        <dbReference type="ARBA" id="ARBA00022691"/>
    </source>
</evidence>
<comment type="catalytic activity">
    <reaction evidence="1">
        <text>guanosine(46) in tRNA + S-adenosyl-L-methionine = N(7)-methylguanosine(46) in tRNA + S-adenosyl-L-homocysteine</text>
        <dbReference type="Rhea" id="RHEA:42708"/>
        <dbReference type="Rhea" id="RHEA-COMP:10188"/>
        <dbReference type="Rhea" id="RHEA-COMP:10189"/>
        <dbReference type="ChEBI" id="CHEBI:57856"/>
        <dbReference type="ChEBI" id="CHEBI:59789"/>
        <dbReference type="ChEBI" id="CHEBI:74269"/>
        <dbReference type="ChEBI" id="CHEBI:74480"/>
        <dbReference type="EC" id="2.1.1.33"/>
    </reaction>
</comment>
<dbReference type="HAMAP" id="MF_01057">
    <property type="entry name" value="tRNA_methyltr_TrmB"/>
    <property type="match status" value="1"/>
</dbReference>
<accession>A0A5B8REJ3</accession>
<proteinExistence type="inferred from homology"/>
<feature type="region of interest" description="Disordered" evidence="8">
    <location>
        <begin position="193"/>
        <end position="213"/>
    </location>
</feature>
<dbReference type="EC" id="2.1.1.33" evidence="3"/>
<comment type="pathway">
    <text evidence="2">tRNA modification.</text>
</comment>
<reference evidence="9" key="1">
    <citation type="submission" date="2019-06" db="EMBL/GenBank/DDBJ databases">
        <authorList>
            <person name="Murdoch R.W."/>
            <person name="Fathepure B."/>
        </authorList>
    </citation>
    <scope>NUCLEOTIDE SEQUENCE</scope>
</reference>
<evidence type="ECO:0000256" key="8">
    <source>
        <dbReference type="SAM" id="MobiDB-lite"/>
    </source>
</evidence>
<gene>
    <name evidence="9" type="primary">trmB</name>
    <name evidence="9" type="ORF">KBTEX_02243</name>
</gene>
<keyword evidence="5 9" id="KW-0808">Transferase</keyword>
<keyword evidence="6" id="KW-0949">S-adenosyl-L-methionine</keyword>
<dbReference type="SUPFAM" id="SSF53335">
    <property type="entry name" value="S-adenosyl-L-methionine-dependent methyltransferases"/>
    <property type="match status" value="1"/>
</dbReference>
<sequence length="231" mass="26068">MNDETTTRNTRRPVRSFVRREGRLTGGQQRALERLYPRYGIEPGEGVIDLTAAFGREAPVVLDIGFGDGEALAEMAQAHPERSYLGIEVYRTGVGRLLRRLEEDGIDNVRVMDADAVAILRQHIAPAGLAGVNLFFPDPWPKKRHHKRRMVQPEWLALVASRLRPGGFLHLATDWENYAEHMLEVVSASPDFDNPHGGYAPDPGERPVTKFERRGRRKGHGVWDLIVYRTG</sequence>
<dbReference type="NCBIfam" id="TIGR00091">
    <property type="entry name" value="tRNA (guanosine(46)-N7)-methyltransferase TrmB"/>
    <property type="match status" value="1"/>
</dbReference>
<dbReference type="AlphaFoldDB" id="A0A5B8REJ3"/>
<name>A0A5B8REJ3_9ZZZZ</name>
<evidence type="ECO:0000256" key="1">
    <source>
        <dbReference type="ARBA" id="ARBA00000142"/>
    </source>
</evidence>
<dbReference type="PANTHER" id="PTHR23417">
    <property type="entry name" value="3-DEOXY-D-MANNO-OCTULOSONIC-ACID TRANSFERASE/TRNA GUANINE-N 7 - -METHYLTRANSFERASE"/>
    <property type="match status" value="1"/>
</dbReference>
<keyword evidence="7" id="KW-0819">tRNA processing</keyword>
<dbReference type="PANTHER" id="PTHR23417:SF14">
    <property type="entry name" value="PENTACOTRIPEPTIDE-REPEAT REGION OF PRORP DOMAIN-CONTAINING PROTEIN"/>
    <property type="match status" value="1"/>
</dbReference>
<dbReference type="Pfam" id="PF02390">
    <property type="entry name" value="Methyltransf_4"/>
    <property type="match status" value="1"/>
</dbReference>
<dbReference type="InterPro" id="IPR003358">
    <property type="entry name" value="tRNA_(Gua-N-7)_MeTrfase_Trmb"/>
</dbReference>
<dbReference type="InterPro" id="IPR029063">
    <property type="entry name" value="SAM-dependent_MTases_sf"/>
</dbReference>
<dbReference type="Gene3D" id="3.40.50.150">
    <property type="entry name" value="Vaccinia Virus protein VP39"/>
    <property type="match status" value="1"/>
</dbReference>
<evidence type="ECO:0000256" key="7">
    <source>
        <dbReference type="ARBA" id="ARBA00022694"/>
    </source>
</evidence>
<dbReference type="CDD" id="cd02440">
    <property type="entry name" value="AdoMet_MTases"/>
    <property type="match status" value="1"/>
</dbReference>
<feature type="compositionally biased region" description="Basic and acidic residues" evidence="8">
    <location>
        <begin position="203"/>
        <end position="212"/>
    </location>
</feature>
<evidence type="ECO:0000256" key="2">
    <source>
        <dbReference type="ARBA" id="ARBA00005217"/>
    </source>
</evidence>
<evidence type="ECO:0000256" key="5">
    <source>
        <dbReference type="ARBA" id="ARBA00022679"/>
    </source>
</evidence>
<evidence type="ECO:0000256" key="4">
    <source>
        <dbReference type="ARBA" id="ARBA00022603"/>
    </source>
</evidence>
<keyword evidence="4 9" id="KW-0489">Methyltransferase</keyword>